<dbReference type="FunFam" id="1.10.510.10:FF:000021">
    <property type="entry name" value="Serine/threonine protein kinase"/>
    <property type="match status" value="1"/>
</dbReference>
<keyword evidence="4 7" id="KW-0547">Nucleotide-binding</keyword>
<dbReference type="InterPro" id="IPR000719">
    <property type="entry name" value="Prot_kinase_dom"/>
</dbReference>
<accession>A0A4Y6PYQ6</accession>
<accession>A0A5B8YCQ8</accession>
<evidence type="ECO:0000313" key="11">
    <source>
        <dbReference type="EMBL" id="QDG53456.1"/>
    </source>
</evidence>
<keyword evidence="5 11" id="KW-0418">Kinase</keyword>
<evidence type="ECO:0000256" key="5">
    <source>
        <dbReference type="ARBA" id="ARBA00022777"/>
    </source>
</evidence>
<feature type="region of interest" description="Disordered" evidence="8">
    <location>
        <begin position="472"/>
        <end position="495"/>
    </location>
</feature>
<feature type="transmembrane region" description="Helical" evidence="9">
    <location>
        <begin position="424"/>
        <end position="443"/>
    </location>
</feature>
<keyword evidence="3" id="KW-0808">Transferase</keyword>
<dbReference type="PROSITE" id="PS00108">
    <property type="entry name" value="PROTEIN_KINASE_ST"/>
    <property type="match status" value="1"/>
</dbReference>
<proteinExistence type="predicted"/>
<feature type="domain" description="Protein kinase" evidence="10">
    <location>
        <begin position="55"/>
        <end position="326"/>
    </location>
</feature>
<dbReference type="AlphaFoldDB" id="A0A4Y6PYQ6"/>
<keyword evidence="6 7" id="KW-0067">ATP-binding</keyword>
<evidence type="ECO:0000259" key="10">
    <source>
        <dbReference type="PROSITE" id="PS50011"/>
    </source>
</evidence>
<dbReference type="InterPro" id="IPR011009">
    <property type="entry name" value="Kinase-like_dom_sf"/>
</dbReference>
<dbReference type="SUPFAM" id="SSF56112">
    <property type="entry name" value="Protein kinase-like (PK-like)"/>
    <property type="match status" value="1"/>
</dbReference>
<evidence type="ECO:0000256" key="1">
    <source>
        <dbReference type="ARBA" id="ARBA00012513"/>
    </source>
</evidence>
<keyword evidence="9" id="KW-1133">Transmembrane helix</keyword>
<dbReference type="Gene3D" id="1.10.510.10">
    <property type="entry name" value="Transferase(Phosphotransferase) domain 1"/>
    <property type="match status" value="1"/>
</dbReference>
<evidence type="ECO:0000256" key="6">
    <source>
        <dbReference type="ARBA" id="ARBA00022840"/>
    </source>
</evidence>
<keyword evidence="9" id="KW-0472">Membrane</keyword>
<organism evidence="11 12">
    <name type="scientific">Persicimonas caeni</name>
    <dbReference type="NCBI Taxonomy" id="2292766"/>
    <lineage>
        <taxon>Bacteria</taxon>
        <taxon>Deltaproteobacteria</taxon>
        <taxon>Bradymonadales</taxon>
        <taxon>Bradymonadaceae</taxon>
        <taxon>Persicimonas</taxon>
    </lineage>
</organism>
<dbReference type="EC" id="2.7.11.1" evidence="1"/>
<dbReference type="GO" id="GO:0005524">
    <property type="term" value="F:ATP binding"/>
    <property type="evidence" value="ECO:0007669"/>
    <property type="project" value="UniProtKB-UniRule"/>
</dbReference>
<gene>
    <name evidence="11" type="ORF">FIV42_22735</name>
</gene>
<evidence type="ECO:0000256" key="4">
    <source>
        <dbReference type="ARBA" id="ARBA00022741"/>
    </source>
</evidence>
<dbReference type="PANTHER" id="PTHR43289">
    <property type="entry name" value="MITOGEN-ACTIVATED PROTEIN KINASE KINASE KINASE 20-RELATED"/>
    <property type="match status" value="1"/>
</dbReference>
<evidence type="ECO:0000313" key="12">
    <source>
        <dbReference type="Proteomes" id="UP000315995"/>
    </source>
</evidence>
<evidence type="ECO:0000256" key="2">
    <source>
        <dbReference type="ARBA" id="ARBA00022527"/>
    </source>
</evidence>
<dbReference type="Gene3D" id="3.30.200.20">
    <property type="entry name" value="Phosphorylase Kinase, domain 1"/>
    <property type="match status" value="1"/>
</dbReference>
<dbReference type="EMBL" id="CP041186">
    <property type="protein sequence ID" value="QDG53456.1"/>
    <property type="molecule type" value="Genomic_DNA"/>
</dbReference>
<dbReference type="InterPro" id="IPR008271">
    <property type="entry name" value="Ser/Thr_kinase_AS"/>
</dbReference>
<protein>
    <recommendedName>
        <fullName evidence="1">non-specific serine/threonine protein kinase</fullName>
        <ecNumber evidence="1">2.7.11.1</ecNumber>
    </recommendedName>
</protein>
<reference evidence="11 12" key="1">
    <citation type="submission" date="2019-06" db="EMBL/GenBank/DDBJ databases">
        <title>Persicimonas caeni gen. nov., sp. nov., a predatory bacterium isolated from solar saltern.</title>
        <authorList>
            <person name="Wang S."/>
        </authorList>
    </citation>
    <scope>NUCLEOTIDE SEQUENCE [LARGE SCALE GENOMIC DNA]</scope>
    <source>
        <strain evidence="11 12">YN101</strain>
    </source>
</reference>
<sequence>MVDEKDDMVAYCPECGTEYDGHFNACPEDGTKLYHYRAAEKDNDPLIGTEIDGRFRIERVLGEGGMGKVYRAVQLSVDRPVALKVLHRAVGKNKEFIQRFLREARVISGFKHPNIVTLVDFGQDPHQDLLYLVMEMLDGGDLAGLLEGGRLRVALAVEIALQVCAALSEPHANGVVHRDLKPENLMLVVTSDGSLQVKVLDFGIAQAVGGDTKLTKTGMVYGTPKYMAPEQAKGAEMTGRTDIYALGIILFQMLVGQAPFDGDTAMQIALAQVQSPAPQVRDLLGPEDVPESLVHLVGDMLRKAPDQRPASVLEVRDRLEDVQNELENARVRLDVDQAFDERFSPWILEPVTAAAVRSASTGMRAPVPEATSDPSEPVDEARAVAPTEAAEVVVEERPAEQDVHTMAADPVPAHQAKGKSKGKLVLALLVLVLAAGGVAAWLLSSEYELAYEYAGPGSENAEYVWPWSDEADLSVPVGEGDGPAEDKPKKAATAK</sequence>
<dbReference type="RefSeq" id="WP_141199912.1">
    <property type="nucleotide sequence ID" value="NZ_CP041186.1"/>
</dbReference>
<evidence type="ECO:0000256" key="7">
    <source>
        <dbReference type="PROSITE-ProRule" id="PRU10141"/>
    </source>
</evidence>
<dbReference type="InterPro" id="IPR017441">
    <property type="entry name" value="Protein_kinase_ATP_BS"/>
</dbReference>
<feature type="binding site" evidence="7">
    <location>
        <position position="92"/>
    </location>
    <ligand>
        <name>ATP</name>
        <dbReference type="ChEBI" id="CHEBI:30616"/>
    </ligand>
</feature>
<dbReference type="Pfam" id="PF00069">
    <property type="entry name" value="Pkinase"/>
    <property type="match status" value="1"/>
</dbReference>
<evidence type="ECO:0000256" key="3">
    <source>
        <dbReference type="ARBA" id="ARBA00022679"/>
    </source>
</evidence>
<evidence type="ECO:0000256" key="9">
    <source>
        <dbReference type="SAM" id="Phobius"/>
    </source>
</evidence>
<keyword evidence="2 11" id="KW-0723">Serine/threonine-protein kinase</keyword>
<keyword evidence="9" id="KW-0812">Transmembrane</keyword>
<dbReference type="PROSITE" id="PS50011">
    <property type="entry name" value="PROTEIN_KINASE_DOM"/>
    <property type="match status" value="1"/>
</dbReference>
<dbReference type="Proteomes" id="UP000315995">
    <property type="component" value="Chromosome"/>
</dbReference>
<keyword evidence="12" id="KW-1185">Reference proteome</keyword>
<dbReference type="CDD" id="cd14014">
    <property type="entry name" value="STKc_PknB_like"/>
    <property type="match status" value="1"/>
</dbReference>
<name>A0A4Y6PYQ6_PERCE</name>
<dbReference type="PROSITE" id="PS00107">
    <property type="entry name" value="PROTEIN_KINASE_ATP"/>
    <property type="match status" value="1"/>
</dbReference>
<dbReference type="PANTHER" id="PTHR43289:SF6">
    <property type="entry name" value="SERINE_THREONINE-PROTEIN KINASE NEKL-3"/>
    <property type="match status" value="1"/>
</dbReference>
<evidence type="ECO:0000256" key="8">
    <source>
        <dbReference type="SAM" id="MobiDB-lite"/>
    </source>
</evidence>
<dbReference type="GO" id="GO:0004674">
    <property type="term" value="F:protein serine/threonine kinase activity"/>
    <property type="evidence" value="ECO:0007669"/>
    <property type="project" value="UniProtKB-KW"/>
</dbReference>
<dbReference type="SMART" id="SM00220">
    <property type="entry name" value="S_TKc"/>
    <property type="match status" value="1"/>
</dbReference>
<dbReference type="OrthoDB" id="9801841at2"/>